<protein>
    <submittedName>
        <fullName evidence="3">Uncharacterized protein</fullName>
    </submittedName>
</protein>
<dbReference type="InterPro" id="IPR018828">
    <property type="entry name" value="RRG7"/>
</dbReference>
<dbReference type="PANTHER" id="PTHR28133">
    <property type="entry name" value="REQUIRED FOR RESPIRATORY GROWTH PROTEIN 7, MITOCHONDRIAL"/>
    <property type="match status" value="1"/>
</dbReference>
<keyword evidence="4" id="KW-1185">Reference proteome</keyword>
<dbReference type="Pfam" id="PF10356">
    <property type="entry name" value="RRG7"/>
    <property type="match status" value="1"/>
</dbReference>
<dbReference type="KEGG" id="amus:LMH87_008725"/>
<dbReference type="AlphaFoldDB" id="A0A9W8QGX1"/>
<evidence type="ECO:0000313" key="4">
    <source>
        <dbReference type="Proteomes" id="UP001144673"/>
    </source>
</evidence>
<sequence length="255" mass="27883">MYCVRNPSARRRFISLATRSSSRSPFVTSARWKSDRPEDDKLQQQQLIYPAPKTTQHSDLASFQSYAKRTGLDEKSTVYVGTHYEYAVVAHLARYGFDLRRIGGARDRGTDLVGTWTIPTSGAAESSSSSSQPLKVLVQCKAGSGQRVGPQHMRELEGAFAGAPPGWRGSDSGVLAVMVCERPATKGVREALGHSRWPMAFVYCEGGGGAVRQMLWNKRAEEHGLQGVGVGTRHVGEETELVLLRKGKMLPFVSG</sequence>
<organism evidence="3 4">
    <name type="scientific">Akanthomyces muscarius</name>
    <name type="common">Entomopathogenic fungus</name>
    <name type="synonym">Lecanicillium muscarium</name>
    <dbReference type="NCBI Taxonomy" id="2231603"/>
    <lineage>
        <taxon>Eukaryota</taxon>
        <taxon>Fungi</taxon>
        <taxon>Dikarya</taxon>
        <taxon>Ascomycota</taxon>
        <taxon>Pezizomycotina</taxon>
        <taxon>Sordariomycetes</taxon>
        <taxon>Hypocreomycetidae</taxon>
        <taxon>Hypocreales</taxon>
        <taxon>Cordycipitaceae</taxon>
        <taxon>Akanthomyces</taxon>
    </lineage>
</organism>
<comment type="caution">
    <text evidence="3">The sequence shown here is derived from an EMBL/GenBank/DDBJ whole genome shotgun (WGS) entry which is preliminary data.</text>
</comment>
<accession>A0A9W8QGX1</accession>
<proteinExistence type="predicted"/>
<keyword evidence="2" id="KW-0496">Mitochondrion</keyword>
<evidence type="ECO:0000256" key="2">
    <source>
        <dbReference type="ARBA" id="ARBA00023128"/>
    </source>
</evidence>
<gene>
    <name evidence="3" type="ORF">LMH87_008725</name>
</gene>
<name>A0A9W8QGX1_AKAMU</name>
<dbReference type="GeneID" id="80895884"/>
<dbReference type="GO" id="GO:0005739">
    <property type="term" value="C:mitochondrion"/>
    <property type="evidence" value="ECO:0007669"/>
    <property type="project" value="UniProtKB-SubCell"/>
</dbReference>
<reference evidence="3" key="1">
    <citation type="journal article" date="2023" name="Access Microbiol">
        <title>De-novo genome assembly for Akanthomyces muscarius, a biocontrol agent of insect agricultural pests.</title>
        <authorList>
            <person name="Erdos Z."/>
            <person name="Studholme D.J."/>
            <person name="Raymond B."/>
            <person name="Sharma M."/>
        </authorList>
    </citation>
    <scope>NUCLEOTIDE SEQUENCE</scope>
    <source>
        <strain evidence="3">Ve6</strain>
    </source>
</reference>
<evidence type="ECO:0000256" key="1">
    <source>
        <dbReference type="ARBA" id="ARBA00004173"/>
    </source>
</evidence>
<dbReference type="EMBL" id="JAJHUN010000006">
    <property type="protein sequence ID" value="KAJ4158189.1"/>
    <property type="molecule type" value="Genomic_DNA"/>
</dbReference>
<comment type="subcellular location">
    <subcellularLocation>
        <location evidence="1">Mitochondrion</location>
    </subcellularLocation>
</comment>
<dbReference type="RefSeq" id="XP_056056556.1">
    <property type="nucleotide sequence ID" value="XM_056201944.1"/>
</dbReference>
<dbReference type="Proteomes" id="UP001144673">
    <property type="component" value="Unassembled WGS sequence"/>
</dbReference>
<evidence type="ECO:0000313" key="3">
    <source>
        <dbReference type="EMBL" id="KAJ4158189.1"/>
    </source>
</evidence>
<dbReference type="PANTHER" id="PTHR28133:SF1">
    <property type="entry name" value="REQUIRED FOR RESPIRATORY GROWTH PROTEIN 7, MITOCHONDRIAL"/>
    <property type="match status" value="1"/>
</dbReference>